<feature type="domain" description="CCHC-type" evidence="2">
    <location>
        <begin position="323"/>
        <end position="338"/>
    </location>
</feature>
<evidence type="ECO:0000313" key="4">
    <source>
        <dbReference type="RefSeq" id="XP_014661774.1"/>
    </source>
</evidence>
<keyword evidence="1" id="KW-0862">Zinc</keyword>
<name>A0ABM1DPA3_PRICU</name>
<evidence type="ECO:0000256" key="1">
    <source>
        <dbReference type="PROSITE-ProRule" id="PRU00047"/>
    </source>
</evidence>
<sequence>MDLTASQQTPSRTSVLQVGLLIKVVKALSAFTISQAFSGEEEGLITVDEWRSLQRLALIVGEDDDLKSAHLDVCLLTGEAAKFVSDTLYCTPEIGWTQLGPMQYEDNTHMAVSLKKFKRDRQERHETVSTFAKRLEAEARAGFGEHAYKDAFVQSQVVEQFVDGIRSVEIKRELISGRFPTLEKAAELAIREASIDQEVRMRRARLDELKAMEVDNVETVPITHKEIQEIRGIVAELMAIVSKPQPSYNKGNTPRTAQQARCTTGDQPYMQRQPATWRQSTCPNSQSSAAWQRTVMREPFERPQYAPPPGVCYQWTSNNQPICLACGKVGHRWRQCRS</sequence>
<accession>A0ABM1DPA3</accession>
<keyword evidence="3" id="KW-1185">Reference proteome</keyword>
<evidence type="ECO:0000259" key="2">
    <source>
        <dbReference type="PROSITE" id="PS50158"/>
    </source>
</evidence>
<dbReference type="InterPro" id="IPR001878">
    <property type="entry name" value="Znf_CCHC"/>
</dbReference>
<keyword evidence="1" id="KW-0863">Zinc-finger</keyword>
<dbReference type="RefSeq" id="XP_014661774.1">
    <property type="nucleotide sequence ID" value="XM_014806288.1"/>
</dbReference>
<dbReference type="GeneID" id="106804888"/>
<proteinExistence type="predicted"/>
<reference evidence="4" key="1">
    <citation type="submission" date="2025-08" db="UniProtKB">
        <authorList>
            <consortium name="RefSeq"/>
        </authorList>
    </citation>
    <scope>IDENTIFICATION</scope>
</reference>
<gene>
    <name evidence="4" type="primary">LOC106804888</name>
</gene>
<dbReference type="Proteomes" id="UP000695022">
    <property type="component" value="Unplaced"/>
</dbReference>
<organism evidence="3 4">
    <name type="scientific">Priapulus caudatus</name>
    <name type="common">Priapulid worm</name>
    <dbReference type="NCBI Taxonomy" id="37621"/>
    <lineage>
        <taxon>Eukaryota</taxon>
        <taxon>Metazoa</taxon>
        <taxon>Ecdysozoa</taxon>
        <taxon>Scalidophora</taxon>
        <taxon>Priapulida</taxon>
        <taxon>Priapulimorpha</taxon>
        <taxon>Priapulimorphida</taxon>
        <taxon>Priapulidae</taxon>
        <taxon>Priapulus</taxon>
    </lineage>
</organism>
<evidence type="ECO:0000313" key="3">
    <source>
        <dbReference type="Proteomes" id="UP000695022"/>
    </source>
</evidence>
<keyword evidence="1" id="KW-0479">Metal-binding</keyword>
<protein>
    <submittedName>
        <fullName evidence="4">Uncharacterized protein LOC106804888 isoform X2</fullName>
    </submittedName>
</protein>
<dbReference type="PROSITE" id="PS50158">
    <property type="entry name" value="ZF_CCHC"/>
    <property type="match status" value="1"/>
</dbReference>